<feature type="domain" description="N-acetyltransferase" evidence="1">
    <location>
        <begin position="1"/>
        <end position="103"/>
    </location>
</feature>
<organism evidence="2">
    <name type="scientific">uncultured archaeal virus</name>
    <dbReference type="NCBI Taxonomy" id="1960247"/>
    <lineage>
        <taxon>Viruses</taxon>
        <taxon>environmental samples</taxon>
    </lineage>
</organism>
<dbReference type="Gene3D" id="3.40.630.30">
    <property type="match status" value="1"/>
</dbReference>
<keyword evidence="2" id="KW-0808">Transferase</keyword>
<evidence type="ECO:0000259" key="1">
    <source>
        <dbReference type="PROSITE" id="PS51186"/>
    </source>
</evidence>
<protein>
    <submittedName>
        <fullName evidence="2">Acetyltransferase</fullName>
    </submittedName>
</protein>
<dbReference type="InterPro" id="IPR016181">
    <property type="entry name" value="Acyl_CoA_acyltransferase"/>
</dbReference>
<dbReference type="EMBL" id="KY229235">
    <property type="protein sequence ID" value="AQQ75493.1"/>
    <property type="molecule type" value="Genomic_DNA"/>
</dbReference>
<proteinExistence type="predicted"/>
<gene>
    <name evidence="2" type="ORF">JDFR1000234_18</name>
</gene>
<reference evidence="2" key="1">
    <citation type="journal article" date="2017" name="MBio">
        <title>Viruses in the Oceanic Basement.</title>
        <authorList>
            <person name="Nigro O.D."/>
            <person name="Jungbluth S.P."/>
            <person name="Steward G.F."/>
            <person name="Rappe M.S."/>
        </authorList>
    </citation>
    <scope>NUCLEOTIDE SEQUENCE</scope>
    <source>
        <strain evidence="2">JdFR1000234</strain>
    </source>
</reference>
<sequence>MRKMSGRVHNFQIMDEAGIRVDASAQVIEKDNNEVIITHLWVRRELRGHGLGYQLLSWIVSIYQDKIIKAVVFPYAEKFYEKFGFKREGQIGSYSVYVKYPKEDKI</sequence>
<dbReference type="InterPro" id="IPR000182">
    <property type="entry name" value="GNAT_dom"/>
</dbReference>
<accession>A0A1S5Y374</accession>
<dbReference type="GO" id="GO:0016747">
    <property type="term" value="F:acyltransferase activity, transferring groups other than amino-acyl groups"/>
    <property type="evidence" value="ECO:0007669"/>
    <property type="project" value="InterPro"/>
</dbReference>
<dbReference type="PROSITE" id="PS51186">
    <property type="entry name" value="GNAT"/>
    <property type="match status" value="1"/>
</dbReference>
<name>A0A1S5Y374_9VIRU</name>
<dbReference type="Pfam" id="PF13508">
    <property type="entry name" value="Acetyltransf_7"/>
    <property type="match status" value="1"/>
</dbReference>
<dbReference type="SUPFAM" id="SSF55729">
    <property type="entry name" value="Acyl-CoA N-acyltransferases (Nat)"/>
    <property type="match status" value="1"/>
</dbReference>
<evidence type="ECO:0000313" key="2">
    <source>
        <dbReference type="EMBL" id="AQQ75493.1"/>
    </source>
</evidence>